<evidence type="ECO:0000313" key="3">
    <source>
        <dbReference type="EMBL" id="KAF2171931.1"/>
    </source>
</evidence>
<feature type="domain" description="F-box" evidence="2">
    <location>
        <begin position="37"/>
        <end position="86"/>
    </location>
</feature>
<feature type="compositionally biased region" description="Acidic residues" evidence="1">
    <location>
        <begin position="717"/>
        <end position="738"/>
    </location>
</feature>
<reference evidence="3" key="1">
    <citation type="journal article" date="2020" name="Stud. Mycol.">
        <title>101 Dothideomycetes genomes: a test case for predicting lifestyles and emergence of pathogens.</title>
        <authorList>
            <person name="Haridas S."/>
            <person name="Albert R."/>
            <person name="Binder M."/>
            <person name="Bloem J."/>
            <person name="Labutti K."/>
            <person name="Salamov A."/>
            <person name="Andreopoulos B."/>
            <person name="Baker S."/>
            <person name="Barry K."/>
            <person name="Bills G."/>
            <person name="Bluhm B."/>
            <person name="Cannon C."/>
            <person name="Castanera R."/>
            <person name="Culley D."/>
            <person name="Daum C."/>
            <person name="Ezra D."/>
            <person name="Gonzalez J."/>
            <person name="Henrissat B."/>
            <person name="Kuo A."/>
            <person name="Liang C."/>
            <person name="Lipzen A."/>
            <person name="Lutzoni F."/>
            <person name="Magnuson J."/>
            <person name="Mondo S."/>
            <person name="Nolan M."/>
            <person name="Ohm R."/>
            <person name="Pangilinan J."/>
            <person name="Park H.-J."/>
            <person name="Ramirez L."/>
            <person name="Alfaro M."/>
            <person name="Sun H."/>
            <person name="Tritt A."/>
            <person name="Yoshinaga Y."/>
            <person name="Zwiers L.-H."/>
            <person name="Turgeon B."/>
            <person name="Goodwin S."/>
            <person name="Spatafora J."/>
            <person name="Crous P."/>
            <person name="Grigoriev I."/>
        </authorList>
    </citation>
    <scope>NUCLEOTIDE SEQUENCE</scope>
    <source>
        <strain evidence="3">ATCC 36951</strain>
    </source>
</reference>
<dbReference type="GeneID" id="54557651"/>
<feature type="compositionally biased region" description="Pro residues" evidence="1">
    <location>
        <begin position="675"/>
        <end position="689"/>
    </location>
</feature>
<feature type="compositionally biased region" description="Acidic residues" evidence="1">
    <location>
        <begin position="450"/>
        <end position="506"/>
    </location>
</feature>
<dbReference type="EMBL" id="ML993582">
    <property type="protein sequence ID" value="KAF2171931.1"/>
    <property type="molecule type" value="Genomic_DNA"/>
</dbReference>
<accession>A0A6A6CXT8</accession>
<name>A0A6A6CXT8_ZASCE</name>
<proteinExistence type="predicted"/>
<dbReference type="CDD" id="cd09917">
    <property type="entry name" value="F-box_SF"/>
    <property type="match status" value="1"/>
</dbReference>
<dbReference type="PROSITE" id="PS50181">
    <property type="entry name" value="FBOX"/>
    <property type="match status" value="1"/>
</dbReference>
<dbReference type="OrthoDB" id="5279008at2759"/>
<feature type="region of interest" description="Disordered" evidence="1">
    <location>
        <begin position="669"/>
        <end position="738"/>
    </location>
</feature>
<organism evidence="3 4">
    <name type="scientific">Zasmidium cellare ATCC 36951</name>
    <dbReference type="NCBI Taxonomy" id="1080233"/>
    <lineage>
        <taxon>Eukaryota</taxon>
        <taxon>Fungi</taxon>
        <taxon>Dikarya</taxon>
        <taxon>Ascomycota</taxon>
        <taxon>Pezizomycotina</taxon>
        <taxon>Dothideomycetes</taxon>
        <taxon>Dothideomycetidae</taxon>
        <taxon>Mycosphaerellales</taxon>
        <taxon>Mycosphaerellaceae</taxon>
        <taxon>Zasmidium</taxon>
    </lineage>
</organism>
<gene>
    <name evidence="3" type="ORF">M409DRAFT_18162</name>
</gene>
<protein>
    <recommendedName>
        <fullName evidence="2">F-box domain-containing protein</fullName>
    </recommendedName>
</protein>
<evidence type="ECO:0000256" key="1">
    <source>
        <dbReference type="SAM" id="MobiDB-lite"/>
    </source>
</evidence>
<dbReference type="InterPro" id="IPR001810">
    <property type="entry name" value="F-box_dom"/>
</dbReference>
<feature type="region of interest" description="Disordered" evidence="1">
    <location>
        <begin position="429"/>
        <end position="572"/>
    </location>
</feature>
<dbReference type="Gene3D" id="3.80.10.10">
    <property type="entry name" value="Ribonuclease Inhibitor"/>
    <property type="match status" value="1"/>
</dbReference>
<dbReference type="RefSeq" id="XP_033672820.1">
    <property type="nucleotide sequence ID" value="XM_033804379.1"/>
</dbReference>
<keyword evidence="4" id="KW-1185">Reference proteome</keyword>
<dbReference type="AlphaFoldDB" id="A0A6A6CXT8"/>
<feature type="compositionally biased region" description="Polar residues" evidence="1">
    <location>
        <begin position="545"/>
        <end position="555"/>
    </location>
</feature>
<feature type="compositionally biased region" description="Low complexity" evidence="1">
    <location>
        <begin position="700"/>
        <end position="714"/>
    </location>
</feature>
<sequence length="738" mass="80174">MASDAATNIDKSVAMASAAAPTMVPDANTTDNLQEVQKGFLKLPEELVSNIACKLGSDDLFALRLTCRDLENKSLHEFATEYFGSKCFMFTTESLKVFVNIAKSEKLRHYFQKAYIITASATERQVQCCHRGGCAWNPTVREHEAFIEYKNDQRQLQDKGGDLKLLSEAFSHLPRLERLTLVDQPRQLPRSVKCYGLRKFTRTTGIPASYRPVDASFADEYYPWLTHVFRTMILAVTKSGISTLTDLHTHLNLDQPYGLSPTTDLQFKSTTLDQLTKAFSNLTTVDLCLRSRSLRVGKTDSQEELKVAARSVKSFARVLKNVTCLTLAADVGQWSGQILKSLASNIDLGKLTKFQLDGFLVDMETLAAIVCQLKSAHMITFMLVEICHGSWVPLLKALEKLPSLDHLHMYYLQAHGQKCFFLEKPDEDEDLTEPSWLDPLTGDILGAGGDEGEDDSGWSDADDDEDEDEKGEEGDEKEEDEEEEEEGEEEEEEEDEDDDDDDDGESLPDLLDPAGSSLPQEAPEEAVDSTMPRPKAKKPVKKAAQASSTQGTKSPSGCLARTDKHHRAPGVKSGERGYYICVEGEEIREQLPTFAKEYNLGGGPMGDLDFNGLVGNLAQFPAGAGGVGGMFAMPVPMPAPPGTGAGAQAAPAAGPNMPPLPALGGIFSLFGGPLPQEPPAQNPPGPGFPLGPTAANPGQAAPTTTASNANAPNTQDDHEEGWWEDGEVAEGGALDDVD</sequence>
<dbReference type="Proteomes" id="UP000799537">
    <property type="component" value="Unassembled WGS sequence"/>
</dbReference>
<evidence type="ECO:0000313" key="4">
    <source>
        <dbReference type="Proteomes" id="UP000799537"/>
    </source>
</evidence>
<dbReference type="InterPro" id="IPR032675">
    <property type="entry name" value="LRR_dom_sf"/>
</dbReference>
<evidence type="ECO:0000259" key="2">
    <source>
        <dbReference type="PROSITE" id="PS50181"/>
    </source>
</evidence>